<reference evidence="3" key="1">
    <citation type="submission" date="2020-09" db="EMBL/GenBank/DDBJ databases">
        <title>Comparative genome analyses of four rice-infecting Rhizoctonia solani isolates reveal extensive enrichment of homogalacturonan modification genes.</title>
        <authorList>
            <person name="Lee D.-Y."/>
            <person name="Jeon J."/>
            <person name="Kim K.-T."/>
            <person name="Cheong K."/>
            <person name="Song H."/>
            <person name="Choi G."/>
            <person name="Ko J."/>
            <person name="Opiyo S.O."/>
            <person name="Zuo S."/>
            <person name="Madhav S."/>
            <person name="Lee Y.-H."/>
            <person name="Wang G.-L."/>
        </authorList>
    </citation>
    <scope>NUCLEOTIDE SEQUENCE</scope>
    <source>
        <strain evidence="3">AG1-IA YN-7</strain>
    </source>
</reference>
<evidence type="ECO:0000256" key="2">
    <source>
        <dbReference type="SAM" id="SignalP"/>
    </source>
</evidence>
<feature type="compositionally biased region" description="Basic and acidic residues" evidence="1">
    <location>
        <begin position="287"/>
        <end position="298"/>
    </location>
</feature>
<evidence type="ECO:0000313" key="3">
    <source>
        <dbReference type="EMBL" id="KAF8680358.1"/>
    </source>
</evidence>
<protein>
    <submittedName>
        <fullName evidence="3">Uncharacterized protein</fullName>
    </submittedName>
</protein>
<evidence type="ECO:0000256" key="1">
    <source>
        <dbReference type="SAM" id="MobiDB-lite"/>
    </source>
</evidence>
<accession>A0A8H7HAD6</accession>
<feature type="region of interest" description="Disordered" evidence="1">
    <location>
        <begin position="189"/>
        <end position="298"/>
    </location>
</feature>
<proteinExistence type="predicted"/>
<dbReference type="EMBL" id="JACYCC010000037">
    <property type="protein sequence ID" value="KAF8680358.1"/>
    <property type="molecule type" value="Genomic_DNA"/>
</dbReference>
<feature type="compositionally biased region" description="Polar residues" evidence="1">
    <location>
        <begin position="205"/>
        <end position="220"/>
    </location>
</feature>
<organism evidence="3 4">
    <name type="scientific">Rhizoctonia solani</name>
    <dbReference type="NCBI Taxonomy" id="456999"/>
    <lineage>
        <taxon>Eukaryota</taxon>
        <taxon>Fungi</taxon>
        <taxon>Dikarya</taxon>
        <taxon>Basidiomycota</taxon>
        <taxon>Agaricomycotina</taxon>
        <taxon>Agaricomycetes</taxon>
        <taxon>Cantharellales</taxon>
        <taxon>Ceratobasidiaceae</taxon>
        <taxon>Rhizoctonia</taxon>
    </lineage>
</organism>
<name>A0A8H7HAD6_9AGAM</name>
<keyword evidence="2" id="KW-0732">Signal</keyword>
<evidence type="ECO:0000313" key="4">
    <source>
        <dbReference type="Proteomes" id="UP000650582"/>
    </source>
</evidence>
<dbReference type="Proteomes" id="UP000650582">
    <property type="component" value="Unassembled WGS sequence"/>
</dbReference>
<gene>
    <name evidence="3" type="ORF">RHS04_04501</name>
</gene>
<sequence>MFARAFTLIALLSVLAVVLANPAQKRQIPDLSSIVSEVTSGFNSITSAAGSVASEATSVAGSAFSEVTSGAASVYTLVTSNAGSVYTQVSAQGTWYSVATNAAGEAYSVALSAAESATSRALETNAATHGLRSDWFSFPLLTALVAVTVGQRVMNHVRRLAVPGPDRLGRLERFVGSLVDTTMGNVCGGTKALNDHPTHHRLGSISESPHPQTQGNNGTPVQAPVAKSRPAKSSGPAADANGAEERARRAQAAEERAKAAAARGTVASNPKQGQLAAKVNQPVNRINNEREEEPLRWD</sequence>
<feature type="signal peptide" evidence="2">
    <location>
        <begin position="1"/>
        <end position="20"/>
    </location>
</feature>
<comment type="caution">
    <text evidence="3">The sequence shown here is derived from an EMBL/GenBank/DDBJ whole genome shotgun (WGS) entry which is preliminary data.</text>
</comment>
<feature type="compositionally biased region" description="Basic and acidic residues" evidence="1">
    <location>
        <begin position="243"/>
        <end position="258"/>
    </location>
</feature>
<feature type="chain" id="PRO_5034534625" evidence="2">
    <location>
        <begin position="21"/>
        <end position="298"/>
    </location>
</feature>
<dbReference type="AlphaFoldDB" id="A0A8H7HAD6"/>